<evidence type="ECO:0000313" key="2">
    <source>
        <dbReference type="EMBL" id="RVT52123.1"/>
    </source>
</evidence>
<gene>
    <name evidence="2" type="ORF">ENE75_06555</name>
</gene>
<organism evidence="2 3">
    <name type="scientific">Rubrivivax albus</name>
    <dbReference type="NCBI Taxonomy" id="2499835"/>
    <lineage>
        <taxon>Bacteria</taxon>
        <taxon>Pseudomonadati</taxon>
        <taxon>Pseudomonadota</taxon>
        <taxon>Betaproteobacteria</taxon>
        <taxon>Burkholderiales</taxon>
        <taxon>Sphaerotilaceae</taxon>
        <taxon>Rubrivivax</taxon>
    </lineage>
</organism>
<sequence length="344" mass="37452">MDLKRTDLQAAEAQGLIPAGQADALWTFLQARHADRPGFRTSHILYYLGGLIAISAMSLFMTLGWERFGGTGLAAIAVAYAVAALATADHLLRSRGQPIPAGLLAALAVALVPLAVYGLQQAADLWPEGEAARDYHRHIDGRWLLMELATLAAGAAVLWRWRLPFSVMPVAVTLWYLTMDFAPFLAGQPDVDWELRKLVSLVTGLALIGLAFWVDLRSRHGPDFAFWLYLAGVLAFWGGLSLMRSDSEWSKLAYCGINLVMIGVGALLSRRVFAVFGGLGVAGYLGYLAQVLFKDSLVFPFALTLVGLGVIGAGLWWQKHEQSLAARLRAPLPRALRELLEARG</sequence>
<feature type="transmembrane region" description="Helical" evidence="1">
    <location>
        <begin position="249"/>
        <end position="268"/>
    </location>
</feature>
<protein>
    <submittedName>
        <fullName evidence="2">DUF2157 domain-containing protein</fullName>
    </submittedName>
</protein>
<feature type="transmembrane region" description="Helical" evidence="1">
    <location>
        <begin position="299"/>
        <end position="317"/>
    </location>
</feature>
<feature type="transmembrane region" description="Helical" evidence="1">
    <location>
        <begin position="198"/>
        <end position="214"/>
    </location>
</feature>
<feature type="transmembrane region" description="Helical" evidence="1">
    <location>
        <begin position="71"/>
        <end position="92"/>
    </location>
</feature>
<dbReference type="Proteomes" id="UP000288178">
    <property type="component" value="Unassembled WGS sequence"/>
</dbReference>
<accession>A0A3S2UQJ0</accession>
<reference evidence="2 3" key="1">
    <citation type="submission" date="2019-01" db="EMBL/GenBank/DDBJ databases">
        <authorList>
            <person name="Chen W.-M."/>
        </authorList>
    </citation>
    <scope>NUCLEOTIDE SEQUENCE [LARGE SCALE GENOMIC DNA]</scope>
    <source>
        <strain evidence="2 3">ICH-3</strain>
    </source>
</reference>
<feature type="transmembrane region" description="Helical" evidence="1">
    <location>
        <begin position="226"/>
        <end position="243"/>
    </location>
</feature>
<keyword evidence="1" id="KW-1133">Transmembrane helix</keyword>
<dbReference type="OrthoDB" id="1675191at2"/>
<proteinExistence type="predicted"/>
<comment type="caution">
    <text evidence="2">The sequence shown here is derived from an EMBL/GenBank/DDBJ whole genome shotgun (WGS) entry which is preliminary data.</text>
</comment>
<feature type="transmembrane region" description="Helical" evidence="1">
    <location>
        <begin position="44"/>
        <end position="65"/>
    </location>
</feature>
<keyword evidence="3" id="KW-1185">Reference proteome</keyword>
<name>A0A3S2UQJ0_9BURK</name>
<evidence type="ECO:0000313" key="3">
    <source>
        <dbReference type="Proteomes" id="UP000288178"/>
    </source>
</evidence>
<dbReference type="RefSeq" id="WP_128197047.1">
    <property type="nucleotide sequence ID" value="NZ_SACT01000002.1"/>
</dbReference>
<feature type="transmembrane region" description="Helical" evidence="1">
    <location>
        <begin position="273"/>
        <end position="293"/>
    </location>
</feature>
<dbReference type="EMBL" id="SACT01000002">
    <property type="protein sequence ID" value="RVT52123.1"/>
    <property type="molecule type" value="Genomic_DNA"/>
</dbReference>
<keyword evidence="1" id="KW-0812">Transmembrane</keyword>
<keyword evidence="1" id="KW-0472">Membrane</keyword>
<feature type="transmembrane region" description="Helical" evidence="1">
    <location>
        <begin position="104"/>
        <end position="123"/>
    </location>
</feature>
<dbReference type="AlphaFoldDB" id="A0A3S2UQJ0"/>
<feature type="transmembrane region" description="Helical" evidence="1">
    <location>
        <begin position="168"/>
        <end position="186"/>
    </location>
</feature>
<evidence type="ECO:0000256" key="1">
    <source>
        <dbReference type="SAM" id="Phobius"/>
    </source>
</evidence>